<dbReference type="Proteomes" id="UP001499988">
    <property type="component" value="Unassembled WGS sequence"/>
</dbReference>
<comment type="caution">
    <text evidence="2">The sequence shown here is derived from an EMBL/GenBank/DDBJ whole genome shotgun (WGS) entry which is preliminary data.</text>
</comment>
<proteinExistence type="predicted"/>
<evidence type="ECO:0000256" key="1">
    <source>
        <dbReference type="SAM" id="MobiDB-lite"/>
    </source>
</evidence>
<feature type="region of interest" description="Disordered" evidence="1">
    <location>
        <begin position="1"/>
        <end position="35"/>
    </location>
</feature>
<gene>
    <name evidence="2" type="ORF">GCM10023333_02540</name>
</gene>
<sequence length="65" mass="7395">MAAPSQSQVFASNGAEDNEEKKTRRQMTDWIPPGPGRGCYNKYDQKLTSRFLNSVKKTMLFVLQV</sequence>
<reference evidence="3" key="1">
    <citation type="journal article" date="2019" name="Int. J. Syst. Evol. Microbiol.">
        <title>The Global Catalogue of Microorganisms (GCM) 10K type strain sequencing project: providing services to taxonomists for standard genome sequencing and annotation.</title>
        <authorList>
            <consortium name="The Broad Institute Genomics Platform"/>
            <consortium name="The Broad Institute Genome Sequencing Center for Infectious Disease"/>
            <person name="Wu L."/>
            <person name="Ma J."/>
        </authorList>
    </citation>
    <scope>NUCLEOTIDE SEQUENCE [LARGE SCALE GENOMIC DNA]</scope>
    <source>
        <strain evidence="3">JCM 18401</strain>
    </source>
</reference>
<organism evidence="2 3">
    <name type="scientific">Ferrimonas pelagia</name>
    <dbReference type="NCBI Taxonomy" id="1177826"/>
    <lineage>
        <taxon>Bacteria</taxon>
        <taxon>Pseudomonadati</taxon>
        <taxon>Pseudomonadota</taxon>
        <taxon>Gammaproteobacteria</taxon>
        <taxon>Alteromonadales</taxon>
        <taxon>Ferrimonadaceae</taxon>
        <taxon>Ferrimonas</taxon>
    </lineage>
</organism>
<accession>A0ABP9EFD7</accession>
<name>A0ABP9EFD7_9GAMM</name>
<dbReference type="EMBL" id="BAABJZ010000004">
    <property type="protein sequence ID" value="GAA4873218.1"/>
    <property type="molecule type" value="Genomic_DNA"/>
</dbReference>
<protein>
    <submittedName>
        <fullName evidence="2">Uncharacterized protein</fullName>
    </submittedName>
</protein>
<evidence type="ECO:0000313" key="3">
    <source>
        <dbReference type="Proteomes" id="UP001499988"/>
    </source>
</evidence>
<keyword evidence="3" id="KW-1185">Reference proteome</keyword>
<feature type="compositionally biased region" description="Polar residues" evidence="1">
    <location>
        <begin position="1"/>
        <end position="11"/>
    </location>
</feature>
<evidence type="ECO:0000313" key="2">
    <source>
        <dbReference type="EMBL" id="GAA4873218.1"/>
    </source>
</evidence>